<dbReference type="Proteomes" id="UP000663825">
    <property type="component" value="Unassembled WGS sequence"/>
</dbReference>
<dbReference type="AlphaFoldDB" id="A0A817PCG5"/>
<evidence type="ECO:0000313" key="2">
    <source>
        <dbReference type="Proteomes" id="UP000663825"/>
    </source>
</evidence>
<accession>A0A817PCG5</accession>
<sequence length="21" mass="2514">LFVYFTCYNQQNMKNAETNNA</sequence>
<feature type="non-terminal residue" evidence="1">
    <location>
        <position position="1"/>
    </location>
</feature>
<dbReference type="EMBL" id="CAJNXB010001189">
    <property type="protein sequence ID" value="CAF3141970.1"/>
    <property type="molecule type" value="Genomic_DNA"/>
</dbReference>
<protein>
    <submittedName>
        <fullName evidence="1">Uncharacterized protein</fullName>
    </submittedName>
</protein>
<reference evidence="1" key="1">
    <citation type="submission" date="2021-02" db="EMBL/GenBank/DDBJ databases">
        <authorList>
            <person name="Nowell W R."/>
        </authorList>
    </citation>
    <scope>NUCLEOTIDE SEQUENCE</scope>
</reference>
<name>A0A817PCG5_9BILA</name>
<proteinExistence type="predicted"/>
<organism evidence="1 2">
    <name type="scientific">Rotaria socialis</name>
    <dbReference type="NCBI Taxonomy" id="392032"/>
    <lineage>
        <taxon>Eukaryota</taxon>
        <taxon>Metazoa</taxon>
        <taxon>Spiralia</taxon>
        <taxon>Gnathifera</taxon>
        <taxon>Rotifera</taxon>
        <taxon>Eurotatoria</taxon>
        <taxon>Bdelloidea</taxon>
        <taxon>Philodinida</taxon>
        <taxon>Philodinidae</taxon>
        <taxon>Rotaria</taxon>
    </lineage>
</organism>
<gene>
    <name evidence="1" type="ORF">TIS948_LOCUS9208</name>
</gene>
<evidence type="ECO:0000313" key="1">
    <source>
        <dbReference type="EMBL" id="CAF3141970.1"/>
    </source>
</evidence>
<comment type="caution">
    <text evidence="1">The sequence shown here is derived from an EMBL/GenBank/DDBJ whole genome shotgun (WGS) entry which is preliminary data.</text>
</comment>